<accession>A0A930HBI9</accession>
<proteinExistence type="predicted"/>
<dbReference type="AlphaFoldDB" id="A0A930HBI9"/>
<dbReference type="Proteomes" id="UP000722050">
    <property type="component" value="Unassembled WGS sequence"/>
</dbReference>
<sequence>MKIADVLDKYKAGELDMAEAETLIKSSSYDEMGFAKLDTQREQRSGF</sequence>
<protein>
    <submittedName>
        <fullName evidence="1">1-(5-phosphoribosyl)-5-amino-4-imidazole-carboxylate carboxylase</fullName>
    </submittedName>
</protein>
<reference evidence="1" key="1">
    <citation type="submission" date="2020-04" db="EMBL/GenBank/DDBJ databases">
        <title>Deep metagenomics examines the oral microbiome during advanced dental caries in children, revealing novel taxa and co-occurrences with host molecules.</title>
        <authorList>
            <person name="Baker J.L."/>
            <person name="Morton J.T."/>
            <person name="Dinis M."/>
            <person name="Alvarez R."/>
            <person name="Tran N.C."/>
            <person name="Knight R."/>
            <person name="Edlund A."/>
        </authorList>
    </citation>
    <scope>NUCLEOTIDE SEQUENCE</scope>
    <source>
        <strain evidence="1">JCVI_24_bin.8</strain>
    </source>
</reference>
<dbReference type="EMBL" id="JABZQH010000396">
    <property type="protein sequence ID" value="MBF1353047.1"/>
    <property type="molecule type" value="Genomic_DNA"/>
</dbReference>
<comment type="caution">
    <text evidence="1">The sequence shown here is derived from an EMBL/GenBank/DDBJ whole genome shotgun (WGS) entry which is preliminary data.</text>
</comment>
<gene>
    <name evidence="1" type="ORF">HXM71_08070</name>
</gene>
<organism evidence="1 2">
    <name type="scientific">Mogibacterium diversum</name>
    <dbReference type="NCBI Taxonomy" id="114527"/>
    <lineage>
        <taxon>Bacteria</taxon>
        <taxon>Bacillati</taxon>
        <taxon>Bacillota</taxon>
        <taxon>Clostridia</taxon>
        <taxon>Peptostreptococcales</taxon>
        <taxon>Anaerovoracaceae</taxon>
        <taxon>Mogibacterium</taxon>
    </lineage>
</organism>
<feature type="non-terminal residue" evidence="1">
    <location>
        <position position="47"/>
    </location>
</feature>
<evidence type="ECO:0000313" key="1">
    <source>
        <dbReference type="EMBL" id="MBF1353047.1"/>
    </source>
</evidence>
<name>A0A930HBI9_9FIRM</name>
<evidence type="ECO:0000313" key="2">
    <source>
        <dbReference type="Proteomes" id="UP000722050"/>
    </source>
</evidence>